<gene>
    <name evidence="1" type="ORF">pdam_00002458</name>
</gene>
<keyword evidence="2" id="KW-1185">Reference proteome</keyword>
<organism evidence="1 2">
    <name type="scientific">Pocillopora damicornis</name>
    <name type="common">Cauliflower coral</name>
    <name type="synonym">Millepora damicornis</name>
    <dbReference type="NCBI Taxonomy" id="46731"/>
    <lineage>
        <taxon>Eukaryota</taxon>
        <taxon>Metazoa</taxon>
        <taxon>Cnidaria</taxon>
        <taxon>Anthozoa</taxon>
        <taxon>Hexacorallia</taxon>
        <taxon>Scleractinia</taxon>
        <taxon>Astrocoeniina</taxon>
        <taxon>Pocilloporidae</taxon>
        <taxon>Pocillopora</taxon>
    </lineage>
</organism>
<accession>A0A3M6TRU1</accession>
<sequence length="68" mass="7684">MGRQVTSFCQSYVALIQLCAKKYITSWKKISGRRAVPRVNQLSNQLRVGRVPKKKEGLEMLQCGSDKA</sequence>
<dbReference type="Proteomes" id="UP000275408">
    <property type="component" value="Unassembled WGS sequence"/>
</dbReference>
<reference evidence="1 2" key="1">
    <citation type="journal article" date="2018" name="Sci. Rep.">
        <title>Comparative analysis of the Pocillopora damicornis genome highlights role of immune system in coral evolution.</title>
        <authorList>
            <person name="Cunning R."/>
            <person name="Bay R.A."/>
            <person name="Gillette P."/>
            <person name="Baker A.C."/>
            <person name="Traylor-Knowles N."/>
        </authorList>
    </citation>
    <scope>NUCLEOTIDE SEQUENCE [LARGE SCALE GENOMIC DNA]</scope>
    <source>
        <strain evidence="1">RSMAS</strain>
        <tissue evidence="1">Whole animal</tissue>
    </source>
</reference>
<dbReference type="EMBL" id="RCHS01003049">
    <property type="protein sequence ID" value="RMX44115.1"/>
    <property type="molecule type" value="Genomic_DNA"/>
</dbReference>
<evidence type="ECO:0000313" key="2">
    <source>
        <dbReference type="Proteomes" id="UP000275408"/>
    </source>
</evidence>
<comment type="caution">
    <text evidence="1">The sequence shown here is derived from an EMBL/GenBank/DDBJ whole genome shotgun (WGS) entry which is preliminary data.</text>
</comment>
<name>A0A3M6TRU1_POCDA</name>
<evidence type="ECO:0000313" key="1">
    <source>
        <dbReference type="EMBL" id="RMX44115.1"/>
    </source>
</evidence>
<protein>
    <submittedName>
        <fullName evidence="1">Uncharacterized protein</fullName>
    </submittedName>
</protein>
<dbReference type="AlphaFoldDB" id="A0A3M6TRU1"/>
<proteinExistence type="predicted"/>